<dbReference type="Gene3D" id="2.160.20.10">
    <property type="entry name" value="Single-stranded right-handed beta-helix, Pectin lyase-like"/>
    <property type="match status" value="2"/>
</dbReference>
<evidence type="ECO:0000313" key="3">
    <source>
        <dbReference type="Proteomes" id="UP001062165"/>
    </source>
</evidence>
<accession>A0ABY6CYR2</accession>
<dbReference type="RefSeq" id="WP_263050805.1">
    <property type="nucleotide sequence ID" value="NZ_CP106735.1"/>
</dbReference>
<protein>
    <submittedName>
        <fullName evidence="2">DUF4955 domain-containing protein</fullName>
    </submittedName>
</protein>
<organism evidence="2 3">
    <name type="scientific">Reichenbachiella carrageenanivorans</name>
    <dbReference type="NCBI Taxonomy" id="2979869"/>
    <lineage>
        <taxon>Bacteria</taxon>
        <taxon>Pseudomonadati</taxon>
        <taxon>Bacteroidota</taxon>
        <taxon>Cytophagia</taxon>
        <taxon>Cytophagales</taxon>
        <taxon>Reichenbachiellaceae</taxon>
        <taxon>Reichenbachiella</taxon>
    </lineage>
</organism>
<feature type="domain" description="DUF4955" evidence="1">
    <location>
        <begin position="473"/>
        <end position="591"/>
    </location>
</feature>
<dbReference type="InterPro" id="IPR012334">
    <property type="entry name" value="Pectin_lyas_fold"/>
</dbReference>
<dbReference type="InterPro" id="IPR032532">
    <property type="entry name" value="DUF4955"/>
</dbReference>
<name>A0ABY6CYR2_9BACT</name>
<evidence type="ECO:0000259" key="1">
    <source>
        <dbReference type="Pfam" id="PF16315"/>
    </source>
</evidence>
<dbReference type="InterPro" id="IPR011050">
    <property type="entry name" value="Pectin_lyase_fold/virulence"/>
</dbReference>
<dbReference type="EMBL" id="CP106735">
    <property type="protein sequence ID" value="UXX79062.1"/>
    <property type="molecule type" value="Genomic_DNA"/>
</dbReference>
<reference evidence="2" key="1">
    <citation type="submission" date="2022-10" db="EMBL/GenBank/DDBJ databases">
        <title>Comparative genomics and taxonomic characterization of three novel marine species of genus Reichenbachiella exhibiting antioxidant and polysaccharide degradation activities.</title>
        <authorList>
            <person name="Muhammad N."/>
            <person name="Lee Y.-J."/>
            <person name="Ko J."/>
            <person name="Kim S.-G."/>
        </authorList>
    </citation>
    <scope>NUCLEOTIDE SEQUENCE</scope>
    <source>
        <strain evidence="2">Wsw4-B4</strain>
    </source>
</reference>
<proteinExistence type="predicted"/>
<keyword evidence="3" id="KW-1185">Reference proteome</keyword>
<gene>
    <name evidence="2" type="ORF">N7E81_17040</name>
</gene>
<evidence type="ECO:0000313" key="2">
    <source>
        <dbReference type="EMBL" id="UXX79062.1"/>
    </source>
</evidence>
<dbReference type="Pfam" id="PF16315">
    <property type="entry name" value="DUF4955"/>
    <property type="match status" value="1"/>
</dbReference>
<dbReference type="SUPFAM" id="SSF51126">
    <property type="entry name" value="Pectin lyase-like"/>
    <property type="match status" value="1"/>
</dbReference>
<sequence length="593" mass="66497">MKDKNQHAMKYALLVILGVTLYTTCQHPPSPNAKIYDDFVNDPIKSQLQDFSYAGYGYGEKTILEDRSLINVNHFGIMPNTGEDLTIPVQALLDSIGQAGGGVVFFPKGRYAFNMDTSQVQFLTIDYDHIVIRGEGTDENGTILYSGSNTVQLDESPWISPFMIRTGYQIQGTKKMWGFKSRKIDQSALAEAKAKTNQDGTIYEAEAIASFAKEAKKGDTVIYLDQTIDVRPGDFLLLGMYNTSEDGNLIKDLLSPMDSFESYMGAALQAGPEQAASYQVLVEVKAADAENRIELVQPLRRDMPMIYEPVVAMAPMLTGIGIENVRFESGWDGEFCHHGCEDSDKRESRIMDYGWNAINMARVAHGWVKNVCIKNFTNAIYLQDSRNVTISEVTLRGYNGHAGIKLYGHSEDNLIENITINTHFRHILSGEGNGYGNVFRYVTYELKDEDGDGEAQIDFHGFSDRFFSPMGYNLFENIKGIHAIRGSGAQHNLPNASRGNVFWNIEASPTGQYAEIIQYYKNYKEGKEIKSDHYKYYPGSIVVGFYGEGKQFVIEGSPADRTDEGVYVESLNTGKVQPESLYQAQLEYRLKQR</sequence>
<dbReference type="Proteomes" id="UP001062165">
    <property type="component" value="Chromosome"/>
</dbReference>